<evidence type="ECO:0000256" key="14">
    <source>
        <dbReference type="SAM" id="Phobius"/>
    </source>
</evidence>
<evidence type="ECO:0000256" key="8">
    <source>
        <dbReference type="ARBA" id="ARBA00022692"/>
    </source>
</evidence>
<evidence type="ECO:0000256" key="2">
    <source>
        <dbReference type="ARBA" id="ARBA00004050"/>
    </source>
</evidence>
<dbReference type="GO" id="GO:0020037">
    <property type="term" value="F:heme binding"/>
    <property type="evidence" value="ECO:0007669"/>
    <property type="project" value="InterPro"/>
</dbReference>
<keyword evidence="10" id="KW-0249">Electron transport</keyword>
<keyword evidence="6" id="KW-0816">Tricarboxylic acid cycle</keyword>
<comment type="pathway">
    <text evidence="4">Carbohydrate metabolism; tricarboxylic acid cycle.</text>
</comment>
<evidence type="ECO:0000256" key="3">
    <source>
        <dbReference type="ARBA" id="ARBA00004141"/>
    </source>
</evidence>
<keyword evidence="9" id="KW-0479">Metal-binding</keyword>
<keyword evidence="8 14" id="KW-0812">Transmembrane</keyword>
<evidence type="ECO:0000256" key="13">
    <source>
        <dbReference type="ARBA" id="ARBA00023136"/>
    </source>
</evidence>
<evidence type="ECO:0008006" key="16">
    <source>
        <dbReference type="Google" id="ProtNLM"/>
    </source>
</evidence>
<feature type="transmembrane region" description="Helical" evidence="14">
    <location>
        <begin position="45"/>
        <end position="70"/>
    </location>
</feature>
<evidence type="ECO:0000256" key="11">
    <source>
        <dbReference type="ARBA" id="ARBA00022989"/>
    </source>
</evidence>
<dbReference type="NCBIfam" id="TIGR02968">
    <property type="entry name" value="succ_dehyd_anc"/>
    <property type="match status" value="1"/>
</dbReference>
<evidence type="ECO:0000256" key="1">
    <source>
        <dbReference type="ARBA" id="ARBA00001971"/>
    </source>
</evidence>
<accession>A0A381SKL0</accession>
<sequence length="112" mass="12765">VVNNLGSKHWKYQRYSALVLAPIILWLLVRIIFRPELSYVEAKQWLALPTSFLLLVLAIGVLCFHAVIGIQVVLEDYVSNCRLQKQLVNLVRWSAVLITVCSVGAILFTWTQ</sequence>
<comment type="function">
    <text evidence="2">Membrane-anchoring subunit of succinate dehydrogenase (SDH).</text>
</comment>
<keyword evidence="11 14" id="KW-1133">Transmembrane helix</keyword>
<protein>
    <recommendedName>
        <fullName evidence="16">Succinate dehydrogenase hydrophobic membrane anchor subunit</fullName>
    </recommendedName>
</protein>
<proteinExistence type="predicted"/>
<evidence type="ECO:0000256" key="9">
    <source>
        <dbReference type="ARBA" id="ARBA00022723"/>
    </source>
</evidence>
<evidence type="ECO:0000256" key="4">
    <source>
        <dbReference type="ARBA" id="ARBA00005163"/>
    </source>
</evidence>
<keyword evidence="5" id="KW-0813">Transport</keyword>
<dbReference type="InterPro" id="IPR014312">
    <property type="entry name" value="Succ_DH_anchor"/>
</dbReference>
<dbReference type="Gene3D" id="1.20.1300.10">
    <property type="entry name" value="Fumarate reductase/succinate dehydrogenase, transmembrane subunit"/>
    <property type="match status" value="1"/>
</dbReference>
<dbReference type="InterPro" id="IPR034804">
    <property type="entry name" value="SQR/QFR_C/D"/>
</dbReference>
<evidence type="ECO:0000256" key="5">
    <source>
        <dbReference type="ARBA" id="ARBA00022448"/>
    </source>
</evidence>
<reference evidence="15" key="1">
    <citation type="submission" date="2018-05" db="EMBL/GenBank/DDBJ databases">
        <authorList>
            <person name="Lanie J.A."/>
            <person name="Ng W.-L."/>
            <person name="Kazmierczak K.M."/>
            <person name="Andrzejewski T.M."/>
            <person name="Davidsen T.M."/>
            <person name="Wayne K.J."/>
            <person name="Tettelin H."/>
            <person name="Glass J.I."/>
            <person name="Rusch D."/>
            <person name="Podicherti R."/>
            <person name="Tsui H.-C.T."/>
            <person name="Winkler M.E."/>
        </authorList>
    </citation>
    <scope>NUCLEOTIDE SEQUENCE</scope>
</reference>
<feature type="transmembrane region" description="Helical" evidence="14">
    <location>
        <begin position="90"/>
        <end position="110"/>
    </location>
</feature>
<dbReference type="UniPathway" id="UPA00223"/>
<evidence type="ECO:0000256" key="12">
    <source>
        <dbReference type="ARBA" id="ARBA00023004"/>
    </source>
</evidence>
<dbReference type="InterPro" id="IPR000701">
    <property type="entry name" value="SuccDH_FuR_B_TM-su"/>
</dbReference>
<dbReference type="AlphaFoldDB" id="A0A381SKL0"/>
<dbReference type="EMBL" id="UINC01003235">
    <property type="protein sequence ID" value="SVA04536.1"/>
    <property type="molecule type" value="Genomic_DNA"/>
</dbReference>
<feature type="non-terminal residue" evidence="15">
    <location>
        <position position="1"/>
    </location>
</feature>
<evidence type="ECO:0000256" key="10">
    <source>
        <dbReference type="ARBA" id="ARBA00022982"/>
    </source>
</evidence>
<dbReference type="GO" id="GO:0016020">
    <property type="term" value="C:membrane"/>
    <property type="evidence" value="ECO:0007669"/>
    <property type="project" value="UniProtKB-SubCell"/>
</dbReference>
<dbReference type="Pfam" id="PF01127">
    <property type="entry name" value="Sdh_cyt"/>
    <property type="match status" value="1"/>
</dbReference>
<dbReference type="SUPFAM" id="SSF81343">
    <property type="entry name" value="Fumarate reductase respiratory complex transmembrane subunits"/>
    <property type="match status" value="1"/>
</dbReference>
<evidence type="ECO:0000313" key="15">
    <source>
        <dbReference type="EMBL" id="SVA04536.1"/>
    </source>
</evidence>
<evidence type="ECO:0000256" key="7">
    <source>
        <dbReference type="ARBA" id="ARBA00022617"/>
    </source>
</evidence>
<keyword evidence="13 14" id="KW-0472">Membrane</keyword>
<keyword evidence="7" id="KW-0349">Heme</keyword>
<dbReference type="GO" id="GO:0046872">
    <property type="term" value="F:metal ion binding"/>
    <property type="evidence" value="ECO:0007669"/>
    <property type="project" value="UniProtKB-KW"/>
</dbReference>
<comment type="cofactor">
    <cofactor evidence="1">
        <name>heme</name>
        <dbReference type="ChEBI" id="CHEBI:30413"/>
    </cofactor>
</comment>
<keyword evidence="12" id="KW-0408">Iron</keyword>
<dbReference type="GO" id="GO:0006099">
    <property type="term" value="P:tricarboxylic acid cycle"/>
    <property type="evidence" value="ECO:0007669"/>
    <property type="project" value="UniProtKB-UniPathway"/>
</dbReference>
<feature type="transmembrane region" description="Helical" evidence="14">
    <location>
        <begin position="12"/>
        <end position="33"/>
    </location>
</feature>
<name>A0A381SKL0_9ZZZZ</name>
<gene>
    <name evidence="15" type="ORF">METZ01_LOCUS57390</name>
</gene>
<comment type="subcellular location">
    <subcellularLocation>
        <location evidence="3">Membrane</location>
        <topology evidence="3">Multi-pass membrane protein</topology>
    </subcellularLocation>
</comment>
<evidence type="ECO:0000256" key="6">
    <source>
        <dbReference type="ARBA" id="ARBA00022532"/>
    </source>
</evidence>
<organism evidence="15">
    <name type="scientific">marine metagenome</name>
    <dbReference type="NCBI Taxonomy" id="408172"/>
    <lineage>
        <taxon>unclassified sequences</taxon>
        <taxon>metagenomes</taxon>
        <taxon>ecological metagenomes</taxon>
    </lineage>
</organism>